<evidence type="ECO:0000256" key="5">
    <source>
        <dbReference type="ARBA" id="ARBA00022723"/>
    </source>
</evidence>
<evidence type="ECO:0000313" key="9">
    <source>
        <dbReference type="EMBL" id="KIJ43059.1"/>
    </source>
</evidence>
<dbReference type="InterPro" id="IPR050364">
    <property type="entry name" value="Cytochrome_P450_fung"/>
</dbReference>
<evidence type="ECO:0000256" key="2">
    <source>
        <dbReference type="ARBA" id="ARBA00005179"/>
    </source>
</evidence>
<feature type="non-terminal residue" evidence="9">
    <location>
        <position position="158"/>
    </location>
</feature>
<evidence type="ECO:0000313" key="10">
    <source>
        <dbReference type="Proteomes" id="UP000054279"/>
    </source>
</evidence>
<dbReference type="GO" id="GO:0020037">
    <property type="term" value="F:heme binding"/>
    <property type="evidence" value="ECO:0007669"/>
    <property type="project" value="InterPro"/>
</dbReference>
<evidence type="ECO:0000256" key="8">
    <source>
        <dbReference type="ARBA" id="ARBA00023033"/>
    </source>
</evidence>
<dbReference type="GO" id="GO:0016705">
    <property type="term" value="F:oxidoreductase activity, acting on paired donors, with incorporation or reduction of molecular oxygen"/>
    <property type="evidence" value="ECO:0007669"/>
    <property type="project" value="InterPro"/>
</dbReference>
<keyword evidence="10" id="KW-1185">Reference proteome</keyword>
<comment type="cofactor">
    <cofactor evidence="1">
        <name>heme</name>
        <dbReference type="ChEBI" id="CHEBI:30413"/>
    </cofactor>
</comment>
<dbReference type="Proteomes" id="UP000054279">
    <property type="component" value="Unassembled WGS sequence"/>
</dbReference>
<dbReference type="OrthoDB" id="2789670at2759"/>
<dbReference type="GO" id="GO:0005506">
    <property type="term" value="F:iron ion binding"/>
    <property type="evidence" value="ECO:0007669"/>
    <property type="project" value="InterPro"/>
</dbReference>
<keyword evidence="4" id="KW-0349">Heme</keyword>
<keyword evidence="5" id="KW-0479">Metal-binding</keyword>
<keyword evidence="8" id="KW-0503">Monooxygenase</keyword>
<dbReference type="InterPro" id="IPR036396">
    <property type="entry name" value="Cyt_P450_sf"/>
</dbReference>
<dbReference type="PANTHER" id="PTHR46300:SF7">
    <property type="entry name" value="P450, PUTATIVE (EUROFUNG)-RELATED"/>
    <property type="match status" value="1"/>
</dbReference>
<comment type="similarity">
    <text evidence="3">Belongs to the cytochrome P450 family.</text>
</comment>
<protein>
    <submittedName>
        <fullName evidence="9">Unplaced genomic scaffold SPHSTscaffold_50, whole genome shotgun sequence</fullName>
    </submittedName>
</protein>
<dbReference type="EMBL" id="KN837125">
    <property type="protein sequence ID" value="KIJ43059.1"/>
    <property type="molecule type" value="Genomic_DNA"/>
</dbReference>
<dbReference type="PANTHER" id="PTHR46300">
    <property type="entry name" value="P450, PUTATIVE (EUROFUNG)-RELATED-RELATED"/>
    <property type="match status" value="1"/>
</dbReference>
<organism evidence="9 10">
    <name type="scientific">Sphaerobolus stellatus (strain SS14)</name>
    <dbReference type="NCBI Taxonomy" id="990650"/>
    <lineage>
        <taxon>Eukaryota</taxon>
        <taxon>Fungi</taxon>
        <taxon>Dikarya</taxon>
        <taxon>Basidiomycota</taxon>
        <taxon>Agaricomycotina</taxon>
        <taxon>Agaricomycetes</taxon>
        <taxon>Phallomycetidae</taxon>
        <taxon>Geastrales</taxon>
        <taxon>Sphaerobolaceae</taxon>
        <taxon>Sphaerobolus</taxon>
    </lineage>
</organism>
<feature type="non-terminal residue" evidence="9">
    <location>
        <position position="1"/>
    </location>
</feature>
<dbReference type="InterPro" id="IPR002401">
    <property type="entry name" value="Cyt_P450_E_grp-I"/>
</dbReference>
<dbReference type="InterPro" id="IPR001128">
    <property type="entry name" value="Cyt_P450"/>
</dbReference>
<evidence type="ECO:0000256" key="3">
    <source>
        <dbReference type="ARBA" id="ARBA00010617"/>
    </source>
</evidence>
<dbReference type="SUPFAM" id="SSF48264">
    <property type="entry name" value="Cytochrome P450"/>
    <property type="match status" value="1"/>
</dbReference>
<dbReference type="Gene3D" id="1.10.630.10">
    <property type="entry name" value="Cytochrome P450"/>
    <property type="match status" value="1"/>
</dbReference>
<dbReference type="HOGENOM" id="CLU_001570_2_2_1"/>
<dbReference type="Pfam" id="PF00067">
    <property type="entry name" value="p450"/>
    <property type="match status" value="1"/>
</dbReference>
<evidence type="ECO:0000256" key="6">
    <source>
        <dbReference type="ARBA" id="ARBA00023002"/>
    </source>
</evidence>
<evidence type="ECO:0000256" key="1">
    <source>
        <dbReference type="ARBA" id="ARBA00001971"/>
    </source>
</evidence>
<proteinExistence type="inferred from homology"/>
<sequence>LPRVSPWLTFSTWQKKYGDIFEVDLLGKSVVIISSAKIAKDLMDKRSSIYSDRPNFIMAGDLTGYRSTFALLPYGEAWRQQRKLISHGFSQAMLPRYYSLQEKEARILVRNLLENPNTLFPQTKLRIATIITRLTYGYYIKDENDPFLTTPRTAMENF</sequence>
<comment type="pathway">
    <text evidence="2">Secondary metabolite biosynthesis.</text>
</comment>
<dbReference type="PRINTS" id="PR00463">
    <property type="entry name" value="EP450I"/>
</dbReference>
<dbReference type="AlphaFoldDB" id="A0A0C9V7Q3"/>
<gene>
    <name evidence="9" type="ORF">M422DRAFT_98165</name>
</gene>
<evidence type="ECO:0000256" key="4">
    <source>
        <dbReference type="ARBA" id="ARBA00022617"/>
    </source>
</evidence>
<keyword evidence="7" id="KW-0408">Iron</keyword>
<accession>A0A0C9V7Q3</accession>
<keyword evidence="6" id="KW-0560">Oxidoreductase</keyword>
<name>A0A0C9V7Q3_SPHS4</name>
<dbReference type="GO" id="GO:0004497">
    <property type="term" value="F:monooxygenase activity"/>
    <property type="evidence" value="ECO:0007669"/>
    <property type="project" value="UniProtKB-KW"/>
</dbReference>
<evidence type="ECO:0000256" key="7">
    <source>
        <dbReference type="ARBA" id="ARBA00023004"/>
    </source>
</evidence>
<reference evidence="9 10" key="1">
    <citation type="submission" date="2014-06" db="EMBL/GenBank/DDBJ databases">
        <title>Evolutionary Origins and Diversification of the Mycorrhizal Mutualists.</title>
        <authorList>
            <consortium name="DOE Joint Genome Institute"/>
            <consortium name="Mycorrhizal Genomics Consortium"/>
            <person name="Kohler A."/>
            <person name="Kuo A."/>
            <person name="Nagy L.G."/>
            <person name="Floudas D."/>
            <person name="Copeland A."/>
            <person name="Barry K.W."/>
            <person name="Cichocki N."/>
            <person name="Veneault-Fourrey C."/>
            <person name="LaButti K."/>
            <person name="Lindquist E.A."/>
            <person name="Lipzen A."/>
            <person name="Lundell T."/>
            <person name="Morin E."/>
            <person name="Murat C."/>
            <person name="Riley R."/>
            <person name="Ohm R."/>
            <person name="Sun H."/>
            <person name="Tunlid A."/>
            <person name="Henrissat B."/>
            <person name="Grigoriev I.V."/>
            <person name="Hibbett D.S."/>
            <person name="Martin F."/>
        </authorList>
    </citation>
    <scope>NUCLEOTIDE SEQUENCE [LARGE SCALE GENOMIC DNA]</scope>
    <source>
        <strain evidence="9 10">SS14</strain>
    </source>
</reference>